<evidence type="ECO:0000313" key="1">
    <source>
        <dbReference type="EMBL" id="KYP53785.1"/>
    </source>
</evidence>
<dbReference type="AlphaFoldDB" id="A0A151SG73"/>
<reference evidence="1" key="1">
    <citation type="journal article" date="2012" name="Nat. Biotechnol.">
        <title>Draft genome sequence of pigeonpea (Cajanus cajan), an orphan legume crop of resource-poor farmers.</title>
        <authorList>
            <person name="Varshney R.K."/>
            <person name="Chen W."/>
            <person name="Li Y."/>
            <person name="Bharti A.K."/>
            <person name="Saxena R.K."/>
            <person name="Schlueter J.A."/>
            <person name="Donoghue M.T."/>
            <person name="Azam S."/>
            <person name="Fan G."/>
            <person name="Whaley A.M."/>
            <person name="Farmer A.D."/>
            <person name="Sheridan J."/>
            <person name="Iwata A."/>
            <person name="Tuteja R."/>
            <person name="Penmetsa R.V."/>
            <person name="Wu W."/>
            <person name="Upadhyaya H.D."/>
            <person name="Yang S.P."/>
            <person name="Shah T."/>
            <person name="Saxena K.B."/>
            <person name="Michael T."/>
            <person name="McCombie W.R."/>
            <person name="Yang B."/>
            <person name="Zhang G."/>
            <person name="Yang H."/>
            <person name="Wang J."/>
            <person name="Spillane C."/>
            <person name="Cook D.R."/>
            <person name="May G.D."/>
            <person name="Xu X."/>
            <person name="Jackson S.A."/>
        </authorList>
    </citation>
    <scope>NUCLEOTIDE SEQUENCE [LARGE SCALE GENOMIC DNA]</scope>
</reference>
<dbReference type="Gramene" id="C.cajan_23672.t">
    <property type="protein sequence ID" value="C.cajan_23672.t.cds1"/>
    <property type="gene ID" value="C.cajan_23672"/>
</dbReference>
<keyword evidence="2" id="KW-1185">Reference proteome</keyword>
<gene>
    <name evidence="1" type="ORF">KK1_024359</name>
</gene>
<dbReference type="Proteomes" id="UP000075243">
    <property type="component" value="Unassembled WGS sequence"/>
</dbReference>
<sequence length="51" mass="5839">MNAFPCKSLLQVRSVELDNNLCSFCFLFVEDPLHLFLMGPMTFNTWLAVAN</sequence>
<evidence type="ECO:0000313" key="2">
    <source>
        <dbReference type="Proteomes" id="UP000075243"/>
    </source>
</evidence>
<name>A0A151SG73_CAJCA</name>
<organism evidence="1 2">
    <name type="scientific">Cajanus cajan</name>
    <name type="common">Pigeon pea</name>
    <name type="synonym">Cajanus indicus</name>
    <dbReference type="NCBI Taxonomy" id="3821"/>
    <lineage>
        <taxon>Eukaryota</taxon>
        <taxon>Viridiplantae</taxon>
        <taxon>Streptophyta</taxon>
        <taxon>Embryophyta</taxon>
        <taxon>Tracheophyta</taxon>
        <taxon>Spermatophyta</taxon>
        <taxon>Magnoliopsida</taxon>
        <taxon>eudicotyledons</taxon>
        <taxon>Gunneridae</taxon>
        <taxon>Pentapetalae</taxon>
        <taxon>rosids</taxon>
        <taxon>fabids</taxon>
        <taxon>Fabales</taxon>
        <taxon>Fabaceae</taxon>
        <taxon>Papilionoideae</taxon>
        <taxon>50 kb inversion clade</taxon>
        <taxon>NPAAA clade</taxon>
        <taxon>indigoferoid/millettioid clade</taxon>
        <taxon>Phaseoleae</taxon>
        <taxon>Cajanus</taxon>
    </lineage>
</organism>
<accession>A0A151SG73</accession>
<proteinExistence type="predicted"/>
<dbReference type="EMBL" id="KQ483411">
    <property type="protein sequence ID" value="KYP53785.1"/>
    <property type="molecule type" value="Genomic_DNA"/>
</dbReference>
<protein>
    <submittedName>
        <fullName evidence="1">Uncharacterized protein</fullName>
    </submittedName>
</protein>